<keyword evidence="3" id="KW-1185">Reference proteome</keyword>
<evidence type="ECO:0000313" key="3">
    <source>
        <dbReference type="Proteomes" id="UP000054387"/>
    </source>
</evidence>
<feature type="domain" description="DUF7964" evidence="1">
    <location>
        <begin position="4"/>
        <end position="87"/>
    </location>
</feature>
<accession>A0A0W1R9Y9</accession>
<dbReference type="AlphaFoldDB" id="A0A0W1R9Y9"/>
<evidence type="ECO:0000259" key="1">
    <source>
        <dbReference type="Pfam" id="PF25912"/>
    </source>
</evidence>
<comment type="caution">
    <text evidence="2">The sequence shown here is derived from an EMBL/GenBank/DDBJ whole genome shotgun (WGS) entry which is preliminary data.</text>
</comment>
<organism evidence="2 3">
    <name type="scientific">Haloprofundus marisrubri</name>
    <dbReference type="NCBI Taxonomy" id="1514971"/>
    <lineage>
        <taxon>Archaea</taxon>
        <taxon>Methanobacteriati</taxon>
        <taxon>Methanobacteriota</taxon>
        <taxon>Stenosarchaea group</taxon>
        <taxon>Halobacteria</taxon>
        <taxon>Halobacteriales</taxon>
        <taxon>Haloferacaceae</taxon>
        <taxon>Haloprofundus</taxon>
    </lineage>
</organism>
<proteinExistence type="predicted"/>
<dbReference type="InterPro" id="IPR058270">
    <property type="entry name" value="DUF7964"/>
</dbReference>
<protein>
    <recommendedName>
        <fullName evidence="1">DUF7964 domain-containing protein</fullName>
    </recommendedName>
</protein>
<gene>
    <name evidence="2" type="ORF">AUR64_12300</name>
</gene>
<dbReference type="OrthoDB" id="250597at2157"/>
<evidence type="ECO:0000313" key="2">
    <source>
        <dbReference type="EMBL" id="KTG10345.1"/>
    </source>
</evidence>
<dbReference type="EMBL" id="LOPU01000018">
    <property type="protein sequence ID" value="KTG10345.1"/>
    <property type="molecule type" value="Genomic_DNA"/>
</dbReference>
<name>A0A0W1R9Y9_9EURY</name>
<dbReference type="Proteomes" id="UP000054387">
    <property type="component" value="Unassembled WGS sequence"/>
</dbReference>
<reference evidence="2 3" key="1">
    <citation type="submission" date="2015-12" db="EMBL/GenBank/DDBJ databases">
        <title>Haloprofundus marisrubri gen. nov., sp. nov., an extremely halophilic archaeon isolated from the Discovery deep brine-seawater interface in the Red Sea.</title>
        <authorList>
            <person name="Zhang G."/>
            <person name="Stingl U."/>
            <person name="Rashid M."/>
        </authorList>
    </citation>
    <scope>NUCLEOTIDE SEQUENCE [LARGE SCALE GENOMIC DNA]</scope>
    <source>
        <strain evidence="2 3">SB9</strain>
    </source>
</reference>
<dbReference type="Pfam" id="PF25912">
    <property type="entry name" value="DUF7964"/>
    <property type="match status" value="1"/>
</dbReference>
<dbReference type="RefSeq" id="WP_058581698.1">
    <property type="nucleotide sequence ID" value="NZ_LOPU01000018.1"/>
</dbReference>
<sequence length="99" mass="11016">MRPFQSLPDRALTDAELQALRESDAITEAAPMALVAQEPGIRLLALQYEETLYGLGYDPEEGWTVVTERGADDPKDLEAVRDILRGWADGVYRDATHVD</sequence>